<dbReference type="OrthoDB" id="123877at2759"/>
<dbReference type="Proteomes" id="UP001165121">
    <property type="component" value="Unassembled WGS sequence"/>
</dbReference>
<dbReference type="AlphaFoldDB" id="A0A9W7D6W3"/>
<organism evidence="4 5">
    <name type="scientific">Phytophthora fragariaefolia</name>
    <dbReference type="NCBI Taxonomy" id="1490495"/>
    <lineage>
        <taxon>Eukaryota</taxon>
        <taxon>Sar</taxon>
        <taxon>Stramenopiles</taxon>
        <taxon>Oomycota</taxon>
        <taxon>Peronosporomycetes</taxon>
        <taxon>Peronosporales</taxon>
        <taxon>Peronosporaceae</taxon>
        <taxon>Phytophthora</taxon>
    </lineage>
</organism>
<dbReference type="Pfam" id="PF13976">
    <property type="entry name" value="gag_pre-integrs"/>
    <property type="match status" value="1"/>
</dbReference>
<dbReference type="InterPro" id="IPR036397">
    <property type="entry name" value="RNaseH_sf"/>
</dbReference>
<dbReference type="SUPFAM" id="SSF53098">
    <property type="entry name" value="Ribonuclease H-like"/>
    <property type="match status" value="1"/>
</dbReference>
<dbReference type="InterPro" id="IPR054722">
    <property type="entry name" value="PolX-like_BBD"/>
</dbReference>
<dbReference type="Pfam" id="PF22936">
    <property type="entry name" value="Pol_BBD"/>
    <property type="match status" value="1"/>
</dbReference>
<dbReference type="PROSITE" id="PS50994">
    <property type="entry name" value="INTEGRASE"/>
    <property type="match status" value="1"/>
</dbReference>
<reference evidence="4" key="1">
    <citation type="submission" date="2023-04" db="EMBL/GenBank/DDBJ databases">
        <title>Phytophthora fragariaefolia NBRC 109709.</title>
        <authorList>
            <person name="Ichikawa N."/>
            <person name="Sato H."/>
            <person name="Tonouchi N."/>
        </authorList>
    </citation>
    <scope>NUCLEOTIDE SEQUENCE</scope>
    <source>
        <strain evidence="4">NBRC 109709</strain>
    </source>
</reference>
<protein>
    <submittedName>
        <fullName evidence="4">Unnamed protein product</fullName>
    </submittedName>
</protein>
<comment type="caution">
    <text evidence="4">The sequence shown here is derived from an EMBL/GenBank/DDBJ whole genome shotgun (WGS) entry which is preliminary data.</text>
</comment>
<dbReference type="PANTHER" id="PTHR42648:SF28">
    <property type="entry name" value="TRANSPOSON-ENCODED PROTEIN WITH RIBONUCLEASE H-LIKE AND RETROVIRUS ZINC FINGER-LIKE DOMAINS"/>
    <property type="match status" value="1"/>
</dbReference>
<sequence>MVGEVGGPRIYGMDMVEMMLESLPYQTEFESLKSSVRYEADPIVYTPANVRELIPSATGHQPGVAEQRVADPRENAESAGEEPVEGAPAGNEVDADQGASAEPQGHWWYFDTASNSHVIGDRSYYVSFTEDTTDMQRVHGTTPNLASRIAEFGAVAIVTEVDGEQTVVYIDDVFYIPGPEFGLFSPGFVRDHGFDFAVDPASMSFHVSIEGRTVIIATQYDTTWGFRVTHPSIPGNLNLGPESRAVCNYTVAEGVAPLSLWHERLGPTCPQYLKTMVDKGLVRGMVLTKRQLDTCDACHLGKQKRSKRRKKLDRGLNRPNQVVYADLLIPSKSKGTRYEAVLVVMDGYSRYVTVKLLNSKSSTVVNQHLKEYVLWAEWQAGRAVDKILFEVKQVLADKGGEFVNTAMTDWYALQGIEHIRVGPKRSQFNLCERTHQSLVEMTKATMLQAGFPVSLWPEALRNAAYVKNRVYNKGTQGIPHHNNAKVGYVLGYAEDIVGCKVSFPDERTAKFVTDLRVAEDVVYRNRHDVELDEADISSLHFTKPVAEDATSQTALVDTNSILSSGLEEAENEVDESKIIDTIDQNSQFDVDEVDDNVEGITDVMDSAETKAA</sequence>
<dbReference type="EMBL" id="BSXT01007492">
    <property type="protein sequence ID" value="GMF63787.1"/>
    <property type="molecule type" value="Genomic_DNA"/>
</dbReference>
<evidence type="ECO:0000256" key="1">
    <source>
        <dbReference type="ARBA" id="ARBA00022670"/>
    </source>
</evidence>
<feature type="domain" description="Integrase catalytic" evidence="3">
    <location>
        <begin position="315"/>
        <end position="488"/>
    </location>
</feature>
<gene>
    <name evidence="4" type="ORF">Pfra01_002780300</name>
</gene>
<dbReference type="InterPro" id="IPR012337">
    <property type="entry name" value="RNaseH-like_sf"/>
</dbReference>
<dbReference type="InterPro" id="IPR039537">
    <property type="entry name" value="Retrotran_Ty1/copia-like"/>
</dbReference>
<keyword evidence="1" id="KW-0645">Protease</keyword>
<dbReference type="PANTHER" id="PTHR42648">
    <property type="entry name" value="TRANSPOSASE, PUTATIVE-RELATED"/>
    <property type="match status" value="1"/>
</dbReference>
<keyword evidence="1" id="KW-0378">Hydrolase</keyword>
<accession>A0A9W7D6W3</accession>
<dbReference type="GO" id="GO:0008233">
    <property type="term" value="F:peptidase activity"/>
    <property type="evidence" value="ECO:0007669"/>
    <property type="project" value="UniProtKB-KW"/>
</dbReference>
<name>A0A9W7D6W3_9STRA</name>
<evidence type="ECO:0000259" key="3">
    <source>
        <dbReference type="PROSITE" id="PS50994"/>
    </source>
</evidence>
<dbReference type="InterPro" id="IPR025724">
    <property type="entry name" value="GAG-pre-integrase_dom"/>
</dbReference>
<evidence type="ECO:0000313" key="5">
    <source>
        <dbReference type="Proteomes" id="UP001165121"/>
    </source>
</evidence>
<dbReference type="GO" id="GO:0015074">
    <property type="term" value="P:DNA integration"/>
    <property type="evidence" value="ECO:0007669"/>
    <property type="project" value="InterPro"/>
</dbReference>
<dbReference type="GO" id="GO:0006508">
    <property type="term" value="P:proteolysis"/>
    <property type="evidence" value="ECO:0007669"/>
    <property type="project" value="UniProtKB-KW"/>
</dbReference>
<evidence type="ECO:0000256" key="2">
    <source>
        <dbReference type="SAM" id="MobiDB-lite"/>
    </source>
</evidence>
<proteinExistence type="predicted"/>
<keyword evidence="5" id="KW-1185">Reference proteome</keyword>
<feature type="region of interest" description="Disordered" evidence="2">
    <location>
        <begin position="58"/>
        <end position="99"/>
    </location>
</feature>
<dbReference type="Gene3D" id="3.30.420.10">
    <property type="entry name" value="Ribonuclease H-like superfamily/Ribonuclease H"/>
    <property type="match status" value="1"/>
</dbReference>
<evidence type="ECO:0000313" key="4">
    <source>
        <dbReference type="EMBL" id="GMF63787.1"/>
    </source>
</evidence>
<dbReference type="InterPro" id="IPR001584">
    <property type="entry name" value="Integrase_cat-core"/>
</dbReference>
<dbReference type="GO" id="GO:0003676">
    <property type="term" value="F:nucleic acid binding"/>
    <property type="evidence" value="ECO:0007669"/>
    <property type="project" value="InterPro"/>
</dbReference>